<comment type="caution">
    <text evidence="2">The sequence shown here is derived from an EMBL/GenBank/DDBJ whole genome shotgun (WGS) entry which is preliminary data.</text>
</comment>
<feature type="region of interest" description="Disordered" evidence="1">
    <location>
        <begin position="1"/>
        <end position="21"/>
    </location>
</feature>
<protein>
    <submittedName>
        <fullName evidence="2">Uncharacterized protein</fullName>
    </submittedName>
</protein>
<accession>A0A9Q0PNU5</accession>
<reference evidence="2" key="2">
    <citation type="journal article" date="2023" name="Int. J. Mol. Sci.">
        <title>De Novo Assembly and Annotation of 11 Diverse Shrub Willow (Salix) Genomes Reveals Novel Gene Organization in Sex-Linked Regions.</title>
        <authorList>
            <person name="Hyden B."/>
            <person name="Feng K."/>
            <person name="Yates T.B."/>
            <person name="Jawdy S."/>
            <person name="Cereghino C."/>
            <person name="Smart L.B."/>
            <person name="Muchero W."/>
        </authorList>
    </citation>
    <scope>NUCLEOTIDE SEQUENCE</scope>
    <source>
        <tissue evidence="2">Shoot tip</tissue>
    </source>
</reference>
<evidence type="ECO:0000313" key="3">
    <source>
        <dbReference type="Proteomes" id="UP001151532"/>
    </source>
</evidence>
<evidence type="ECO:0000256" key="1">
    <source>
        <dbReference type="SAM" id="MobiDB-lite"/>
    </source>
</evidence>
<keyword evidence="3" id="KW-1185">Reference proteome</keyword>
<dbReference type="OrthoDB" id="10570615at2759"/>
<dbReference type="Proteomes" id="UP001151532">
    <property type="component" value="Chromosome 9"/>
</dbReference>
<dbReference type="AlphaFoldDB" id="A0A9Q0PNU5"/>
<feature type="compositionally biased region" description="Polar residues" evidence="1">
    <location>
        <begin position="11"/>
        <end position="20"/>
    </location>
</feature>
<organism evidence="2 3">
    <name type="scientific">Salix purpurea</name>
    <name type="common">Purple osier willow</name>
    <dbReference type="NCBI Taxonomy" id="77065"/>
    <lineage>
        <taxon>Eukaryota</taxon>
        <taxon>Viridiplantae</taxon>
        <taxon>Streptophyta</taxon>
        <taxon>Embryophyta</taxon>
        <taxon>Tracheophyta</taxon>
        <taxon>Spermatophyta</taxon>
        <taxon>Magnoliopsida</taxon>
        <taxon>eudicotyledons</taxon>
        <taxon>Gunneridae</taxon>
        <taxon>Pentapetalae</taxon>
        <taxon>rosids</taxon>
        <taxon>fabids</taxon>
        <taxon>Malpighiales</taxon>
        <taxon>Salicaceae</taxon>
        <taxon>Saliceae</taxon>
        <taxon>Salix</taxon>
    </lineage>
</organism>
<evidence type="ECO:0000313" key="2">
    <source>
        <dbReference type="EMBL" id="KAJ6691461.1"/>
    </source>
</evidence>
<proteinExistence type="predicted"/>
<reference evidence="2" key="1">
    <citation type="submission" date="2022-11" db="EMBL/GenBank/DDBJ databases">
        <authorList>
            <person name="Hyden B.L."/>
            <person name="Feng K."/>
            <person name="Yates T."/>
            <person name="Jawdy S."/>
            <person name="Smart L.B."/>
            <person name="Muchero W."/>
        </authorList>
    </citation>
    <scope>NUCLEOTIDE SEQUENCE</scope>
    <source>
        <tissue evidence="2">Shoot tip</tissue>
    </source>
</reference>
<gene>
    <name evidence="2" type="ORF">OIU79_013484</name>
</gene>
<name>A0A9Q0PNU5_SALPP</name>
<sequence>MLSLVKKSTSKENTSGQGCSMNEPFVGLSICTLQQPYVLCGWTTRSLSARKHQSVFLPRSISKLVLLIKCILNP</sequence>
<dbReference type="EMBL" id="JAPFFK010000018">
    <property type="protein sequence ID" value="KAJ6691461.1"/>
    <property type="molecule type" value="Genomic_DNA"/>
</dbReference>